<dbReference type="Gene3D" id="3.40.50.450">
    <property type="match status" value="1"/>
</dbReference>
<dbReference type="SUPFAM" id="SSF102405">
    <property type="entry name" value="MCP/YpsA-like"/>
    <property type="match status" value="1"/>
</dbReference>
<dbReference type="Pfam" id="PF14793">
    <property type="entry name" value="DUF4478"/>
    <property type="match status" value="1"/>
</dbReference>
<dbReference type="Pfam" id="PF03641">
    <property type="entry name" value="Lysine_decarbox"/>
    <property type="match status" value="1"/>
</dbReference>
<feature type="non-terminal residue" evidence="2">
    <location>
        <position position="276"/>
    </location>
</feature>
<dbReference type="EMBL" id="BART01004967">
    <property type="protein sequence ID" value="GAG59226.1"/>
    <property type="molecule type" value="Genomic_DNA"/>
</dbReference>
<sequence length="276" mass="30000">LSRMEVERLHDASRGELGGLLRRCALAVLNSGNEGDDEEELLQRHKDFEIEVQQVNRGIRLELSNAPGSAFVDGIMVQGIRELLSAVIRDLVYFDTEISGRSSTDLESREGITNAVFEIMRNANTLNPAREPDIVVFWGGHSINRLEYDYTKKVGYETGLRKLNICTGCGPGAMKGPMKGATIAHAKQRVTGASYIGISEPGIIAAESPNPIVNQLVIMPDIEKRLEAFVRMGHGIVVFPGGVGTAEEILFLIGVLLNPANEGMPFPFVLTGPAES</sequence>
<dbReference type="GO" id="GO:0005829">
    <property type="term" value="C:cytosol"/>
    <property type="evidence" value="ECO:0007669"/>
    <property type="project" value="TreeGrafter"/>
</dbReference>
<dbReference type="Gene3D" id="3.30.1850.10">
    <property type="entry name" value="MoCo carrier protein-like"/>
    <property type="match status" value="1"/>
</dbReference>
<feature type="non-terminal residue" evidence="2">
    <location>
        <position position="1"/>
    </location>
</feature>
<comment type="caution">
    <text evidence="2">The sequence shown here is derived from an EMBL/GenBank/DDBJ whole genome shotgun (WGS) entry which is preliminary data.</text>
</comment>
<evidence type="ECO:0000313" key="2">
    <source>
        <dbReference type="EMBL" id="GAG59226.1"/>
    </source>
</evidence>
<dbReference type="AlphaFoldDB" id="X1AGP5"/>
<dbReference type="InterPro" id="IPR027820">
    <property type="entry name" value="PpnN_N"/>
</dbReference>
<dbReference type="PANTHER" id="PTHR43393">
    <property type="entry name" value="CYTOKININ RIBOSIDE 5'-MONOPHOSPHATE PHOSPHORIBOHYDROLASE"/>
    <property type="match status" value="1"/>
</dbReference>
<gene>
    <name evidence="2" type="ORF">S01H4_11954</name>
</gene>
<evidence type="ECO:0000259" key="1">
    <source>
        <dbReference type="Pfam" id="PF14793"/>
    </source>
</evidence>
<organism evidence="2">
    <name type="scientific">marine sediment metagenome</name>
    <dbReference type="NCBI Taxonomy" id="412755"/>
    <lineage>
        <taxon>unclassified sequences</taxon>
        <taxon>metagenomes</taxon>
        <taxon>ecological metagenomes</taxon>
    </lineage>
</organism>
<accession>X1AGP5</accession>
<dbReference type="PANTHER" id="PTHR43393:SF1">
    <property type="entry name" value="PYRIMIDINE_PURINE NUCLEOTIDE 5'-MONOPHOSPHATE NUCLEOSIDASE"/>
    <property type="match status" value="1"/>
</dbReference>
<proteinExistence type="predicted"/>
<reference evidence="2" key="1">
    <citation type="journal article" date="2014" name="Front. Microbiol.">
        <title>High frequency of phylogenetically diverse reductive dehalogenase-homologous genes in deep subseafloor sedimentary metagenomes.</title>
        <authorList>
            <person name="Kawai M."/>
            <person name="Futagami T."/>
            <person name="Toyoda A."/>
            <person name="Takaki Y."/>
            <person name="Nishi S."/>
            <person name="Hori S."/>
            <person name="Arai W."/>
            <person name="Tsubouchi T."/>
            <person name="Morono Y."/>
            <person name="Uchiyama I."/>
            <person name="Ito T."/>
            <person name="Fujiyama A."/>
            <person name="Inagaki F."/>
            <person name="Takami H."/>
        </authorList>
    </citation>
    <scope>NUCLEOTIDE SEQUENCE</scope>
    <source>
        <strain evidence="2">Expedition CK06-06</strain>
    </source>
</reference>
<dbReference type="NCBIfam" id="NF038390">
    <property type="entry name" value="Nsidase_PpnN"/>
    <property type="match status" value="1"/>
</dbReference>
<dbReference type="InterPro" id="IPR052341">
    <property type="entry name" value="LOG_family_nucleotidases"/>
</dbReference>
<dbReference type="InterPro" id="IPR037153">
    <property type="entry name" value="PpnN-like_sf"/>
</dbReference>
<name>X1AGP5_9ZZZZ</name>
<feature type="domain" description="Pyrimidine/purine nucleotide 5'-monophosphate nucleosidase N-terminal" evidence="1">
    <location>
        <begin position="1"/>
        <end position="97"/>
    </location>
</feature>
<dbReference type="InterPro" id="IPR031100">
    <property type="entry name" value="LOG_fam"/>
</dbReference>
<protein>
    <recommendedName>
        <fullName evidence="1">Pyrimidine/purine nucleotide 5'-monophosphate nucleosidase N-terminal domain-containing protein</fullName>
    </recommendedName>
</protein>
<dbReference type="InterPro" id="IPR049788">
    <property type="entry name" value="PpnN"/>
</dbReference>